<dbReference type="Proteomes" id="UP000480246">
    <property type="component" value="Unassembled WGS sequence"/>
</dbReference>
<feature type="transmembrane region" description="Helical" evidence="1">
    <location>
        <begin position="232"/>
        <end position="254"/>
    </location>
</feature>
<dbReference type="RefSeq" id="WP_153406999.1">
    <property type="nucleotide sequence ID" value="NZ_ML762459.1"/>
</dbReference>
<feature type="transmembrane region" description="Helical" evidence="1">
    <location>
        <begin position="274"/>
        <end position="299"/>
    </location>
</feature>
<gene>
    <name evidence="2" type="ORF">F9U64_21830</name>
</gene>
<accession>A0A7C8KVH3</accession>
<sequence length="378" mass="44155">MRIILNEIKKLFDWKVVALVLLLSFLFYQLFMDFEFSVFPNGRPTTDHYNIAKDMIAEYGQEMDETEFEDFKLTYQEEVEKANDYLQSREDAVAIGITTYEQFRARDGHDEQASKLSSNIMFEEGVDVFWELQARESIIERYANKKEDFSRSTAHINSEAWKQTIIDGKYHHSILPGLVTDNYNNLIKMVAIWVVISVMIIVGRVFIVDQKNNVMLLQYTSKTGRLIFRKKVIAAVITTLLITTAYLAAFFAMYRTNETSDFFQSKVWSFDNSYQSWFNLTFLQYIILTVIGIYLLALISGVLSTILSRYMSAYITLIGSQVPIVVILVYLIGEYLIYNIASIHDPKLLPFITYTILIAFAFFWLNYRIRREKRLDIL</sequence>
<keyword evidence="1" id="KW-0812">Transmembrane</keyword>
<evidence type="ECO:0000256" key="1">
    <source>
        <dbReference type="SAM" id="Phobius"/>
    </source>
</evidence>
<evidence type="ECO:0000313" key="3">
    <source>
        <dbReference type="Proteomes" id="UP000480246"/>
    </source>
</evidence>
<feature type="transmembrane region" description="Helical" evidence="1">
    <location>
        <begin position="348"/>
        <end position="367"/>
    </location>
</feature>
<comment type="caution">
    <text evidence="2">The sequence shown here is derived from an EMBL/GenBank/DDBJ whole genome shotgun (WGS) entry which is preliminary data.</text>
</comment>
<feature type="transmembrane region" description="Helical" evidence="1">
    <location>
        <begin position="186"/>
        <end position="207"/>
    </location>
</feature>
<keyword evidence="1" id="KW-1133">Transmembrane helix</keyword>
<proteinExistence type="predicted"/>
<name>A0A7C8KVH3_9BACI</name>
<evidence type="ECO:0000313" key="2">
    <source>
        <dbReference type="EMBL" id="KAB8125740.1"/>
    </source>
</evidence>
<dbReference type="EMBL" id="WEID01000128">
    <property type="protein sequence ID" value="KAB8125740.1"/>
    <property type="molecule type" value="Genomic_DNA"/>
</dbReference>
<protein>
    <submittedName>
        <fullName evidence="2">Uncharacterized protein</fullName>
    </submittedName>
</protein>
<dbReference type="OrthoDB" id="2199615at2"/>
<organism evidence="2 3">
    <name type="scientific">Gracilibacillus oryzae</name>
    <dbReference type="NCBI Taxonomy" id="1672701"/>
    <lineage>
        <taxon>Bacteria</taxon>
        <taxon>Bacillati</taxon>
        <taxon>Bacillota</taxon>
        <taxon>Bacilli</taxon>
        <taxon>Bacillales</taxon>
        <taxon>Bacillaceae</taxon>
        <taxon>Gracilibacillus</taxon>
    </lineage>
</organism>
<dbReference type="AlphaFoldDB" id="A0A7C8KVH3"/>
<feature type="transmembrane region" description="Helical" evidence="1">
    <location>
        <begin position="12"/>
        <end position="31"/>
    </location>
</feature>
<reference evidence="2 3" key="1">
    <citation type="submission" date="2019-10" db="EMBL/GenBank/DDBJ databases">
        <title>Gracilibacillus sp. nov. isolated from rice seeds.</title>
        <authorList>
            <person name="He S."/>
        </authorList>
    </citation>
    <scope>NUCLEOTIDE SEQUENCE [LARGE SCALE GENOMIC DNA]</scope>
    <source>
        <strain evidence="2 3">TD8</strain>
    </source>
</reference>
<keyword evidence="1" id="KW-0472">Membrane</keyword>
<feature type="transmembrane region" description="Helical" evidence="1">
    <location>
        <begin position="311"/>
        <end position="333"/>
    </location>
</feature>
<keyword evidence="3" id="KW-1185">Reference proteome</keyword>